<dbReference type="AlphaFoldDB" id="A0A4R6ULD8"/>
<sequence>MSDLQWLGNRVQMQDIDDTDLTYLQWRRPWHGSLRGYLVVSSEERALVESAVEEATDGRRDHPRLDAAGQPTDLEAFFAEVLGRTPGEPAPVDATPSA</sequence>
<dbReference type="EMBL" id="SNYO01000017">
    <property type="protein sequence ID" value="TDQ46183.1"/>
    <property type="molecule type" value="Genomic_DNA"/>
</dbReference>
<keyword evidence="2" id="KW-1185">Reference proteome</keyword>
<evidence type="ECO:0000313" key="1">
    <source>
        <dbReference type="EMBL" id="TDQ46183.1"/>
    </source>
</evidence>
<comment type="caution">
    <text evidence="1">The sequence shown here is derived from an EMBL/GenBank/DDBJ whole genome shotgun (WGS) entry which is preliminary data.</text>
</comment>
<reference evidence="1 2" key="1">
    <citation type="submission" date="2019-03" db="EMBL/GenBank/DDBJ databases">
        <title>Genomic Encyclopedia of Type Strains, Phase IV (KMG-IV): sequencing the most valuable type-strain genomes for metagenomic binning, comparative biology and taxonomic classification.</title>
        <authorList>
            <person name="Goeker M."/>
        </authorList>
    </citation>
    <scope>NUCLEOTIDE SEQUENCE [LARGE SCALE GENOMIC DNA]</scope>
    <source>
        <strain evidence="1 2">DSM 45775</strain>
    </source>
</reference>
<gene>
    <name evidence="1" type="ORF">EV188_11728</name>
</gene>
<dbReference type="Proteomes" id="UP000295705">
    <property type="component" value="Unassembled WGS sequence"/>
</dbReference>
<evidence type="ECO:0000313" key="2">
    <source>
        <dbReference type="Proteomes" id="UP000295705"/>
    </source>
</evidence>
<dbReference type="RefSeq" id="WP_133830224.1">
    <property type="nucleotide sequence ID" value="NZ_BAABHR010000035.1"/>
</dbReference>
<accession>A0A4R6ULD8</accession>
<proteinExistence type="predicted"/>
<protein>
    <submittedName>
        <fullName evidence="1">Uncharacterized protein</fullName>
    </submittedName>
</protein>
<dbReference type="OrthoDB" id="5298153at2"/>
<organism evidence="1 2">
    <name type="scientific">Actinomycetospora succinea</name>
    <dbReference type="NCBI Taxonomy" id="663603"/>
    <lineage>
        <taxon>Bacteria</taxon>
        <taxon>Bacillati</taxon>
        <taxon>Actinomycetota</taxon>
        <taxon>Actinomycetes</taxon>
        <taxon>Pseudonocardiales</taxon>
        <taxon>Pseudonocardiaceae</taxon>
        <taxon>Actinomycetospora</taxon>
    </lineage>
</organism>
<name>A0A4R6ULD8_9PSEU</name>